<dbReference type="Gene3D" id="3.30.110.170">
    <property type="entry name" value="Protein of unknown function (DUF541), domain 1"/>
    <property type="match status" value="1"/>
</dbReference>
<gene>
    <name evidence="2" type="ORF">DXX93_11750</name>
</gene>
<dbReference type="InterPro" id="IPR007497">
    <property type="entry name" value="SIMPL/DUF541"/>
</dbReference>
<dbReference type="EMBL" id="QUOU01000001">
    <property type="protein sequence ID" value="REL27172.1"/>
    <property type="molecule type" value="Genomic_DNA"/>
</dbReference>
<sequence>MMSMFRGTLRGIWAMALTLSSTVALANVENGITVVGKATLEQAPDQFTVVLTLEQRTRIITKAKAKIDQQTQLLTRAIKAMGVEDEHITSTNLQLVPIYPRQDNHPHRVYIEDDVNERESAVAISVNKPNKAKSDIAFDIRRQVSVQLSDVQDYEKLLDKALKIGVTRISPVQSGIRNADKLYQQALSRAVANAKAKAQRLASNLGVTLGAVKSLSEHAYRAPGQVMMAAESFDMARKAKSYSGTDQITAEVTVTFGLKSN</sequence>
<keyword evidence="1" id="KW-0732">Signal</keyword>
<dbReference type="PANTHER" id="PTHR34387:SF2">
    <property type="entry name" value="SLR1258 PROTEIN"/>
    <property type="match status" value="1"/>
</dbReference>
<accession>A0A3E0TT71</accession>
<name>A0A3E0TT71_9GAMM</name>
<evidence type="ECO:0000256" key="1">
    <source>
        <dbReference type="SAM" id="SignalP"/>
    </source>
</evidence>
<dbReference type="PANTHER" id="PTHR34387">
    <property type="entry name" value="SLR1258 PROTEIN"/>
    <property type="match status" value="1"/>
</dbReference>
<dbReference type="Pfam" id="PF04402">
    <property type="entry name" value="SIMPL"/>
    <property type="match status" value="1"/>
</dbReference>
<dbReference type="Proteomes" id="UP000256478">
    <property type="component" value="Unassembled WGS sequence"/>
</dbReference>
<evidence type="ECO:0000313" key="2">
    <source>
        <dbReference type="EMBL" id="REL27172.1"/>
    </source>
</evidence>
<comment type="caution">
    <text evidence="2">The sequence shown here is derived from an EMBL/GenBank/DDBJ whole genome shotgun (WGS) entry which is preliminary data.</text>
</comment>
<dbReference type="GO" id="GO:0006974">
    <property type="term" value="P:DNA damage response"/>
    <property type="evidence" value="ECO:0007669"/>
    <property type="project" value="TreeGrafter"/>
</dbReference>
<reference evidence="2 3" key="1">
    <citation type="submission" date="2018-08" db="EMBL/GenBank/DDBJ databases">
        <title>Thalassotalea euphylliae genome.</title>
        <authorList>
            <person name="Summers S."/>
            <person name="Rice S.A."/>
            <person name="Freckelton M.L."/>
            <person name="Nedved B.T."/>
            <person name="Hadfield M.G."/>
        </authorList>
    </citation>
    <scope>NUCLEOTIDE SEQUENCE [LARGE SCALE GENOMIC DNA]</scope>
    <source>
        <strain evidence="2 3">H1</strain>
    </source>
</reference>
<dbReference type="InterPro" id="IPR052022">
    <property type="entry name" value="26kDa_periplasmic_antigen"/>
</dbReference>
<feature type="signal peptide" evidence="1">
    <location>
        <begin position="1"/>
        <end position="26"/>
    </location>
</feature>
<dbReference type="Gene3D" id="3.30.70.2970">
    <property type="entry name" value="Protein of unknown function (DUF541), domain 2"/>
    <property type="match status" value="1"/>
</dbReference>
<proteinExistence type="predicted"/>
<dbReference type="OrthoDB" id="5985609at2"/>
<feature type="chain" id="PRO_5017696829" evidence="1">
    <location>
        <begin position="27"/>
        <end position="261"/>
    </location>
</feature>
<evidence type="ECO:0000313" key="3">
    <source>
        <dbReference type="Proteomes" id="UP000256478"/>
    </source>
</evidence>
<protein>
    <submittedName>
        <fullName evidence="2">DUF541 domain-containing protein</fullName>
    </submittedName>
</protein>
<dbReference type="AlphaFoldDB" id="A0A3E0TT71"/>
<organism evidence="2 3">
    <name type="scientific">Thalassotalea euphylliae</name>
    <dbReference type="NCBI Taxonomy" id="1655234"/>
    <lineage>
        <taxon>Bacteria</taxon>
        <taxon>Pseudomonadati</taxon>
        <taxon>Pseudomonadota</taxon>
        <taxon>Gammaproteobacteria</taxon>
        <taxon>Alteromonadales</taxon>
        <taxon>Colwelliaceae</taxon>
        <taxon>Thalassotalea</taxon>
    </lineage>
</organism>